<evidence type="ECO:0000313" key="8">
    <source>
        <dbReference type="Proteomes" id="UP000306102"/>
    </source>
</evidence>
<evidence type="ECO:0000256" key="1">
    <source>
        <dbReference type="ARBA" id="ARBA00004123"/>
    </source>
</evidence>
<dbReference type="GO" id="GO:0005634">
    <property type="term" value="C:nucleus"/>
    <property type="evidence" value="ECO:0007669"/>
    <property type="project" value="UniProtKB-SubCell"/>
</dbReference>
<evidence type="ECO:0000256" key="2">
    <source>
        <dbReference type="ARBA" id="ARBA00023015"/>
    </source>
</evidence>
<feature type="compositionally biased region" description="Pro residues" evidence="6">
    <location>
        <begin position="407"/>
        <end position="421"/>
    </location>
</feature>
<keyword evidence="3" id="KW-0238">DNA-binding</keyword>
<dbReference type="InterPro" id="IPR015300">
    <property type="entry name" value="DNA-bd_pseudobarrel_sf"/>
</dbReference>
<keyword evidence="8" id="KW-1185">Reference proteome</keyword>
<feature type="compositionally biased region" description="Basic residues" evidence="6">
    <location>
        <begin position="422"/>
        <end position="434"/>
    </location>
</feature>
<evidence type="ECO:0000313" key="7">
    <source>
        <dbReference type="EMBL" id="THG14126.1"/>
    </source>
</evidence>
<name>A0A4S4EEE1_CAMSN</name>
<dbReference type="EMBL" id="SDRB02005541">
    <property type="protein sequence ID" value="THG14126.1"/>
    <property type="molecule type" value="Genomic_DNA"/>
</dbReference>
<dbReference type="GO" id="GO:0003677">
    <property type="term" value="F:DNA binding"/>
    <property type="evidence" value="ECO:0007669"/>
    <property type="project" value="UniProtKB-KW"/>
</dbReference>
<keyword evidence="2" id="KW-0805">Transcription regulation</keyword>
<evidence type="ECO:0000256" key="5">
    <source>
        <dbReference type="ARBA" id="ARBA00023242"/>
    </source>
</evidence>
<dbReference type="InterPro" id="IPR005508">
    <property type="entry name" value="At2g31720-like"/>
</dbReference>
<comment type="caution">
    <text evidence="7">The sequence shown here is derived from an EMBL/GenBank/DDBJ whole genome shotgun (WGS) entry which is preliminary data.</text>
</comment>
<gene>
    <name evidence="7" type="ORF">TEA_002736</name>
</gene>
<dbReference type="SUPFAM" id="SSF101936">
    <property type="entry name" value="DNA-binding pseudobarrel domain"/>
    <property type="match status" value="1"/>
</dbReference>
<evidence type="ECO:0000256" key="4">
    <source>
        <dbReference type="ARBA" id="ARBA00023163"/>
    </source>
</evidence>
<feature type="region of interest" description="Disordered" evidence="6">
    <location>
        <begin position="324"/>
        <end position="434"/>
    </location>
</feature>
<dbReference type="PANTHER" id="PTHR31541">
    <property type="entry name" value="B3 DOMAIN PLANT PROTEIN-RELATED"/>
    <property type="match status" value="1"/>
</dbReference>
<organism evidence="7 8">
    <name type="scientific">Camellia sinensis var. sinensis</name>
    <name type="common">China tea</name>
    <dbReference type="NCBI Taxonomy" id="542762"/>
    <lineage>
        <taxon>Eukaryota</taxon>
        <taxon>Viridiplantae</taxon>
        <taxon>Streptophyta</taxon>
        <taxon>Embryophyta</taxon>
        <taxon>Tracheophyta</taxon>
        <taxon>Spermatophyta</taxon>
        <taxon>Magnoliopsida</taxon>
        <taxon>eudicotyledons</taxon>
        <taxon>Gunneridae</taxon>
        <taxon>Pentapetalae</taxon>
        <taxon>asterids</taxon>
        <taxon>Ericales</taxon>
        <taxon>Theaceae</taxon>
        <taxon>Camellia</taxon>
    </lineage>
</organism>
<feature type="compositionally biased region" description="Basic and acidic residues" evidence="6">
    <location>
        <begin position="23"/>
        <end position="44"/>
    </location>
</feature>
<dbReference type="Gene3D" id="2.40.330.10">
    <property type="entry name" value="DNA-binding pseudobarrel domain"/>
    <property type="match status" value="1"/>
</dbReference>
<feature type="region of interest" description="Disordered" evidence="6">
    <location>
        <begin position="23"/>
        <end position="46"/>
    </location>
</feature>
<dbReference type="PANTHER" id="PTHR31541:SF28">
    <property type="entry name" value="TF-B3 DOMAIN-CONTAINING PROTEIN"/>
    <property type="match status" value="1"/>
</dbReference>
<dbReference type="Proteomes" id="UP000306102">
    <property type="component" value="Unassembled WGS sequence"/>
</dbReference>
<comment type="subcellular location">
    <subcellularLocation>
        <location evidence="1">Nucleus</location>
    </subcellularLocation>
</comment>
<dbReference type="AlphaFoldDB" id="A0A4S4EEE1"/>
<dbReference type="PRINTS" id="PR01217">
    <property type="entry name" value="PRICHEXTENSN"/>
</dbReference>
<feature type="compositionally biased region" description="Basic residues" evidence="6">
    <location>
        <begin position="358"/>
        <end position="370"/>
    </location>
</feature>
<accession>A0A4S4EEE1</accession>
<protein>
    <recommendedName>
        <fullName evidence="9">TF-B3 domain-containing protein</fullName>
    </recommendedName>
</protein>
<keyword evidence="4" id="KW-0804">Transcription</keyword>
<evidence type="ECO:0008006" key="9">
    <source>
        <dbReference type="Google" id="ProtNLM"/>
    </source>
</evidence>
<dbReference type="CDD" id="cd10017">
    <property type="entry name" value="B3_DNA"/>
    <property type="match status" value="1"/>
</dbReference>
<keyword evidence="5" id="KW-0539">Nucleus</keyword>
<dbReference type="InterPro" id="IPR003340">
    <property type="entry name" value="B3_DNA-bd"/>
</dbReference>
<reference evidence="7 8" key="1">
    <citation type="journal article" date="2018" name="Proc. Natl. Acad. Sci. U.S.A.">
        <title>Draft genome sequence of Camellia sinensis var. sinensis provides insights into the evolution of the tea genome and tea quality.</title>
        <authorList>
            <person name="Wei C."/>
            <person name="Yang H."/>
            <person name="Wang S."/>
            <person name="Zhao J."/>
            <person name="Liu C."/>
            <person name="Gao L."/>
            <person name="Xia E."/>
            <person name="Lu Y."/>
            <person name="Tai Y."/>
            <person name="She G."/>
            <person name="Sun J."/>
            <person name="Cao H."/>
            <person name="Tong W."/>
            <person name="Gao Q."/>
            <person name="Li Y."/>
            <person name="Deng W."/>
            <person name="Jiang X."/>
            <person name="Wang W."/>
            <person name="Chen Q."/>
            <person name="Zhang S."/>
            <person name="Li H."/>
            <person name="Wu J."/>
            <person name="Wang P."/>
            <person name="Li P."/>
            <person name="Shi C."/>
            <person name="Zheng F."/>
            <person name="Jian J."/>
            <person name="Huang B."/>
            <person name="Shan D."/>
            <person name="Shi M."/>
            <person name="Fang C."/>
            <person name="Yue Y."/>
            <person name="Li F."/>
            <person name="Li D."/>
            <person name="Wei S."/>
            <person name="Han B."/>
            <person name="Jiang C."/>
            <person name="Yin Y."/>
            <person name="Xia T."/>
            <person name="Zhang Z."/>
            <person name="Bennetzen J.L."/>
            <person name="Zhao S."/>
            <person name="Wan X."/>
        </authorList>
    </citation>
    <scope>NUCLEOTIDE SEQUENCE [LARGE SCALE GENOMIC DNA]</scope>
    <source>
        <strain evidence="8">cv. Shuchazao</strain>
        <tissue evidence="7">Leaf</tissue>
    </source>
</reference>
<proteinExistence type="predicted"/>
<evidence type="ECO:0000256" key="3">
    <source>
        <dbReference type="ARBA" id="ARBA00023125"/>
    </source>
</evidence>
<sequence>MKYFKFHPKISNDLSIMKSEILDKFGPDPNEENKPQSQEGRDNGDIVDGVLPINEKFVEYIRKFDLKQPQCGQTIDGLEPPDFPPIKKLHGLIKTCGKPFEKQLTESDVKANQSRLIVPKQMFDTFIEPVMNKSENIINGVPVTTYDSKGNAYPMMLKIWSSKTRVLTAGWKNFYLENKFIAHKNWITIWPTKLRTTAAIPSFSRFPVSVHPPTTRPTDQHCHHALTTRPARPHLATCLPHSPPWTEPTLSPPITHLPPTTAPRATVLARSPLPARGTNCSNYLPLPSNRNPPNSQFHYHHSHRPAKSTAIVSTTHPASHPLATYLHRTSPHDPPTTTPPSFTAALPPPPTAVTLPHSHMHPSTHSRPYRSPHLPNLDVTPAPPSSPLRPRLPYHHPRNLSTQRTTHPPPPPKPPPTQPPPHTHHRPATTHPHKTWNVTATIDIAATTTTTLSPPFDLQPATSIISDHLRLSSPVVDNHLQQLSLITTSDLR</sequence>
<evidence type="ECO:0000256" key="6">
    <source>
        <dbReference type="SAM" id="MobiDB-lite"/>
    </source>
</evidence>
<dbReference type="STRING" id="542762.A0A4S4EEE1"/>